<keyword evidence="9 16" id="KW-1133">Transmembrane helix</keyword>
<comment type="similarity">
    <text evidence="13">Belongs to the SAT4 family.</text>
</comment>
<keyword evidence="14" id="KW-0479">Metal-binding</keyword>
<dbReference type="Pfam" id="PF20684">
    <property type="entry name" value="Fung_rhodopsin"/>
    <property type="match status" value="1"/>
</dbReference>
<dbReference type="GO" id="GO:0046872">
    <property type="term" value="F:metal ion binding"/>
    <property type="evidence" value="ECO:0007669"/>
    <property type="project" value="UniProtKB-UniRule"/>
</dbReference>
<dbReference type="GO" id="GO:0098552">
    <property type="term" value="C:side of membrane"/>
    <property type="evidence" value="ECO:0007669"/>
    <property type="project" value="UniProtKB-KW"/>
</dbReference>
<feature type="signal peptide" evidence="17">
    <location>
        <begin position="1"/>
        <end position="17"/>
    </location>
</feature>
<evidence type="ECO:0000256" key="14">
    <source>
        <dbReference type="PROSITE-ProRule" id="PRU01356"/>
    </source>
</evidence>
<comment type="similarity">
    <text evidence="4">Belongs to the RBT5 family.</text>
</comment>
<comment type="caution">
    <text evidence="19">The sequence shown here is derived from an EMBL/GenBank/DDBJ whole genome shotgun (WGS) entry which is preliminary data.</text>
</comment>
<feature type="compositionally biased region" description="Polar residues" evidence="15">
    <location>
        <begin position="431"/>
        <end position="443"/>
    </location>
</feature>
<dbReference type="InterPro" id="IPR008427">
    <property type="entry name" value="Extracellular_membr_CFEM_dom"/>
</dbReference>
<evidence type="ECO:0000256" key="13">
    <source>
        <dbReference type="ARBA" id="ARBA00038359"/>
    </source>
</evidence>
<dbReference type="PANTHER" id="PTHR33048">
    <property type="entry name" value="PTH11-LIKE INTEGRAL MEMBRANE PROTEIN (AFU_ORTHOLOGUE AFUA_5G11245)"/>
    <property type="match status" value="1"/>
</dbReference>
<accession>A0A9P4QIS1</accession>
<evidence type="ECO:0000256" key="5">
    <source>
        <dbReference type="ARBA" id="ARBA00022525"/>
    </source>
</evidence>
<comment type="caution">
    <text evidence="14">Lacks conserved residue(s) required for the propagation of feature annotation.</text>
</comment>
<dbReference type="Proteomes" id="UP000799444">
    <property type="component" value="Unassembled WGS sequence"/>
</dbReference>
<keyword evidence="20" id="KW-1185">Reference proteome</keyword>
<organism evidence="19 20">
    <name type="scientific">Polyplosphaeria fusca</name>
    <dbReference type="NCBI Taxonomy" id="682080"/>
    <lineage>
        <taxon>Eukaryota</taxon>
        <taxon>Fungi</taxon>
        <taxon>Dikarya</taxon>
        <taxon>Ascomycota</taxon>
        <taxon>Pezizomycotina</taxon>
        <taxon>Dothideomycetes</taxon>
        <taxon>Pleosporomycetidae</taxon>
        <taxon>Pleosporales</taxon>
        <taxon>Tetraplosphaeriaceae</taxon>
        <taxon>Polyplosphaeria</taxon>
    </lineage>
</organism>
<keyword evidence="7 16" id="KW-0812">Transmembrane</keyword>
<dbReference type="SMART" id="SM00747">
    <property type="entry name" value="CFEM"/>
    <property type="match status" value="1"/>
</dbReference>
<keyword evidence="14" id="KW-0408">Iron</keyword>
<evidence type="ECO:0000256" key="3">
    <source>
        <dbReference type="ARBA" id="ARBA00004613"/>
    </source>
</evidence>
<dbReference type="EMBL" id="ML996297">
    <property type="protein sequence ID" value="KAF2728073.1"/>
    <property type="molecule type" value="Genomic_DNA"/>
</dbReference>
<evidence type="ECO:0000256" key="10">
    <source>
        <dbReference type="ARBA" id="ARBA00023136"/>
    </source>
</evidence>
<feature type="transmembrane region" description="Helical" evidence="16">
    <location>
        <begin position="163"/>
        <end position="190"/>
    </location>
</feature>
<keyword evidence="6" id="KW-0336">GPI-anchor</keyword>
<dbReference type="InterPro" id="IPR049326">
    <property type="entry name" value="Rhodopsin_dom_fungi"/>
</dbReference>
<keyword evidence="12" id="KW-0449">Lipoprotein</keyword>
<feature type="binding site" description="axial binding residue" evidence="14">
    <location>
        <position position="44"/>
    </location>
    <ligand>
        <name>heme</name>
        <dbReference type="ChEBI" id="CHEBI:30413"/>
    </ligand>
    <ligandPart>
        <name>Fe</name>
        <dbReference type="ChEBI" id="CHEBI:18248"/>
    </ligandPart>
</feature>
<reference evidence="19" key="1">
    <citation type="journal article" date="2020" name="Stud. Mycol.">
        <title>101 Dothideomycetes genomes: a test case for predicting lifestyles and emergence of pathogens.</title>
        <authorList>
            <person name="Haridas S."/>
            <person name="Albert R."/>
            <person name="Binder M."/>
            <person name="Bloem J."/>
            <person name="Labutti K."/>
            <person name="Salamov A."/>
            <person name="Andreopoulos B."/>
            <person name="Baker S."/>
            <person name="Barry K."/>
            <person name="Bills G."/>
            <person name="Bluhm B."/>
            <person name="Cannon C."/>
            <person name="Castanera R."/>
            <person name="Culley D."/>
            <person name="Daum C."/>
            <person name="Ezra D."/>
            <person name="Gonzalez J."/>
            <person name="Henrissat B."/>
            <person name="Kuo A."/>
            <person name="Liang C."/>
            <person name="Lipzen A."/>
            <person name="Lutzoni F."/>
            <person name="Magnuson J."/>
            <person name="Mondo S."/>
            <person name="Nolan M."/>
            <person name="Ohm R."/>
            <person name="Pangilinan J."/>
            <person name="Park H.-J."/>
            <person name="Ramirez L."/>
            <person name="Alfaro M."/>
            <person name="Sun H."/>
            <person name="Tritt A."/>
            <person name="Yoshinaga Y."/>
            <person name="Zwiers L.-H."/>
            <person name="Turgeon B."/>
            <person name="Goodwin S."/>
            <person name="Spatafora J."/>
            <person name="Crous P."/>
            <person name="Grigoriev I."/>
        </authorList>
    </citation>
    <scope>NUCLEOTIDE SEQUENCE</scope>
    <source>
        <strain evidence="19">CBS 125425</strain>
    </source>
</reference>
<keyword evidence="5" id="KW-0964">Secreted</keyword>
<evidence type="ECO:0000256" key="4">
    <source>
        <dbReference type="ARBA" id="ARBA00010031"/>
    </source>
</evidence>
<evidence type="ECO:0000256" key="9">
    <source>
        <dbReference type="ARBA" id="ARBA00022989"/>
    </source>
</evidence>
<evidence type="ECO:0000259" key="18">
    <source>
        <dbReference type="PROSITE" id="PS52012"/>
    </source>
</evidence>
<protein>
    <recommendedName>
        <fullName evidence="18">CFEM domain-containing protein</fullName>
    </recommendedName>
</protein>
<feature type="transmembrane region" description="Helical" evidence="16">
    <location>
        <begin position="281"/>
        <end position="303"/>
    </location>
</feature>
<evidence type="ECO:0000256" key="8">
    <source>
        <dbReference type="ARBA" id="ARBA00022729"/>
    </source>
</evidence>
<evidence type="ECO:0000313" key="19">
    <source>
        <dbReference type="EMBL" id="KAF2728073.1"/>
    </source>
</evidence>
<evidence type="ECO:0000256" key="15">
    <source>
        <dbReference type="SAM" id="MobiDB-lite"/>
    </source>
</evidence>
<keyword evidence="8 17" id="KW-0732">Signal</keyword>
<keyword evidence="10 16" id="KW-0472">Membrane</keyword>
<feature type="disulfide bond" evidence="14">
    <location>
        <begin position="40"/>
        <end position="47"/>
    </location>
</feature>
<feature type="domain" description="CFEM" evidence="18">
    <location>
        <begin position="1"/>
        <end position="108"/>
    </location>
</feature>
<feature type="transmembrane region" description="Helical" evidence="16">
    <location>
        <begin position="202"/>
        <end position="225"/>
    </location>
</feature>
<feature type="chain" id="PRO_5040295667" description="CFEM domain-containing protein" evidence="17">
    <location>
        <begin position="18"/>
        <end position="457"/>
    </location>
</feature>
<comment type="subcellular location">
    <subcellularLocation>
        <location evidence="2">Membrane</location>
        <topology evidence="2">Lipid-anchor</topology>
        <topology evidence="2">GPI-anchor</topology>
    </subcellularLocation>
    <subcellularLocation>
        <location evidence="1">Membrane</location>
        <topology evidence="1">Multi-pass membrane protein</topology>
    </subcellularLocation>
    <subcellularLocation>
        <location evidence="3">Secreted</location>
    </subcellularLocation>
</comment>
<feature type="disulfide bond" evidence="14">
    <location>
        <begin position="49"/>
        <end position="82"/>
    </location>
</feature>
<dbReference type="OrthoDB" id="2496787at2759"/>
<dbReference type="InterPro" id="IPR052337">
    <property type="entry name" value="SAT4-like"/>
</dbReference>
<gene>
    <name evidence="19" type="ORF">EJ04DRAFT_569846</name>
</gene>
<evidence type="ECO:0000256" key="12">
    <source>
        <dbReference type="ARBA" id="ARBA00023288"/>
    </source>
</evidence>
<dbReference type="PANTHER" id="PTHR33048:SF47">
    <property type="entry name" value="INTEGRAL MEMBRANE PROTEIN-RELATED"/>
    <property type="match status" value="1"/>
</dbReference>
<name>A0A9P4QIS1_9PLEO</name>
<evidence type="ECO:0000256" key="1">
    <source>
        <dbReference type="ARBA" id="ARBA00004141"/>
    </source>
</evidence>
<proteinExistence type="inferred from homology"/>
<feature type="region of interest" description="Disordered" evidence="15">
    <location>
        <begin position="355"/>
        <end position="457"/>
    </location>
</feature>
<evidence type="ECO:0000256" key="17">
    <source>
        <dbReference type="SAM" id="SignalP"/>
    </source>
</evidence>
<feature type="transmembrane region" description="Helical" evidence="16">
    <location>
        <begin position="92"/>
        <end position="112"/>
    </location>
</feature>
<keyword evidence="6" id="KW-0325">Glycoprotein</keyword>
<evidence type="ECO:0000256" key="6">
    <source>
        <dbReference type="ARBA" id="ARBA00022622"/>
    </source>
</evidence>
<dbReference type="AlphaFoldDB" id="A0A9P4QIS1"/>
<evidence type="ECO:0000313" key="20">
    <source>
        <dbReference type="Proteomes" id="UP000799444"/>
    </source>
</evidence>
<evidence type="ECO:0000256" key="16">
    <source>
        <dbReference type="SAM" id="Phobius"/>
    </source>
</evidence>
<feature type="compositionally biased region" description="Basic and acidic residues" evidence="15">
    <location>
        <begin position="400"/>
        <end position="413"/>
    </location>
</feature>
<feature type="transmembrane region" description="Helical" evidence="16">
    <location>
        <begin position="323"/>
        <end position="341"/>
    </location>
</feature>
<keyword evidence="14" id="KW-0349">Heme</keyword>
<feature type="transmembrane region" description="Helical" evidence="16">
    <location>
        <begin position="245"/>
        <end position="269"/>
    </location>
</feature>
<keyword evidence="11 14" id="KW-1015">Disulfide bond</keyword>
<dbReference type="Pfam" id="PF05730">
    <property type="entry name" value="CFEM"/>
    <property type="match status" value="1"/>
</dbReference>
<evidence type="ECO:0000256" key="7">
    <source>
        <dbReference type="ARBA" id="ARBA00022692"/>
    </source>
</evidence>
<evidence type="ECO:0000256" key="2">
    <source>
        <dbReference type="ARBA" id="ARBA00004589"/>
    </source>
</evidence>
<dbReference type="PROSITE" id="PS52012">
    <property type="entry name" value="CFEM"/>
    <property type="match status" value="1"/>
</dbReference>
<evidence type="ECO:0000256" key="11">
    <source>
        <dbReference type="ARBA" id="ARBA00023157"/>
    </source>
</evidence>
<feature type="compositionally biased region" description="Basic and acidic residues" evidence="15">
    <location>
        <begin position="446"/>
        <end position="457"/>
    </location>
</feature>
<sequence>MKLVFALASFLLAPVLAQDSPMPACASECLVQSLQQVPVCNATDISCICSNQDLNAAIKACVGASCTVKQALTATNATMTMCGAPVRDRTHLLPLISGISGLFALVAVIVRTIAAGPNFGLDDFFACAAMAGAIPMDVLQLYTGPAGFGKDVWNVSFDNIYLILKYVYITQVLYYPVSGFTKLAFLFFYLRVFPHELFRKVVFGLIGTTLCYVVAFDFAMAFSTWPTSYTWTAWDGEHTGRSIDVHGLIYAGGAVNIALDVAILVAPIPELIRLTMSLKKKLAIVSIFSVGIFTLIVSCIRLQKLVQFAKTANPTWDNLPSGYWSMLEVNVGIFCVCMPAFRRTLARILPRMFGSTKASSDQTPPYKEFGDSPDNSDGSKPRKRAARSWGRSLLNSGIEKTVDTKVETSRVDGESPDEDEIHLVEMARMTGTENLESRSNSRTGWRKNEAHTLDRPS</sequence>
<dbReference type="GO" id="GO:0005576">
    <property type="term" value="C:extracellular region"/>
    <property type="evidence" value="ECO:0007669"/>
    <property type="project" value="UniProtKB-SubCell"/>
</dbReference>